<protein>
    <submittedName>
        <fullName evidence="2">Uncharacterized protein</fullName>
    </submittedName>
</protein>
<name>A0AC34GJX4_9BILA</name>
<evidence type="ECO:0000313" key="2">
    <source>
        <dbReference type="WBParaSite" id="ES5_v2.g30022.t1"/>
    </source>
</evidence>
<proteinExistence type="predicted"/>
<organism evidence="1 2">
    <name type="scientific">Panagrolaimus sp. ES5</name>
    <dbReference type="NCBI Taxonomy" id="591445"/>
    <lineage>
        <taxon>Eukaryota</taxon>
        <taxon>Metazoa</taxon>
        <taxon>Ecdysozoa</taxon>
        <taxon>Nematoda</taxon>
        <taxon>Chromadorea</taxon>
        <taxon>Rhabditida</taxon>
        <taxon>Tylenchina</taxon>
        <taxon>Panagrolaimomorpha</taxon>
        <taxon>Panagrolaimoidea</taxon>
        <taxon>Panagrolaimidae</taxon>
        <taxon>Panagrolaimus</taxon>
    </lineage>
</organism>
<reference evidence="2" key="1">
    <citation type="submission" date="2022-11" db="UniProtKB">
        <authorList>
            <consortium name="WormBaseParasite"/>
        </authorList>
    </citation>
    <scope>IDENTIFICATION</scope>
</reference>
<sequence>KTSSASPLGVKSSPNQLSTKEVVIVSKPSKDTIIDLNSDHVQLKEKLDKVKDFWPGQVDFEPALENGHIDKTSLSQAHGPNVAKVKPQPQHHDLPQQHQQQPTQILQFIPSEVKAAKSIETTFNAFAIPPSQSPNLYQRGNAVFTMGPTSPFRQISSTHQIYPMAYGSNTNDYIQQQQHYGGGQQQHTSSSTINQSFFGGQIQQPQPSRPQSYDGM</sequence>
<dbReference type="WBParaSite" id="ES5_v2.g30022.t1">
    <property type="protein sequence ID" value="ES5_v2.g30022.t1"/>
    <property type="gene ID" value="ES5_v2.g30022"/>
</dbReference>
<dbReference type="Proteomes" id="UP000887579">
    <property type="component" value="Unplaced"/>
</dbReference>
<evidence type="ECO:0000313" key="1">
    <source>
        <dbReference type="Proteomes" id="UP000887579"/>
    </source>
</evidence>
<accession>A0AC34GJX4</accession>